<dbReference type="GO" id="GO:0005789">
    <property type="term" value="C:endoplasmic reticulum membrane"/>
    <property type="evidence" value="ECO:0007669"/>
    <property type="project" value="TreeGrafter"/>
</dbReference>
<evidence type="ECO:0000256" key="1">
    <source>
        <dbReference type="ARBA" id="ARBA00004211"/>
    </source>
</evidence>
<evidence type="ECO:0000256" key="4">
    <source>
        <dbReference type="ARBA" id="ARBA00022692"/>
    </source>
</evidence>
<dbReference type="SUPFAM" id="SSF47661">
    <property type="entry name" value="t-snare proteins"/>
    <property type="match status" value="1"/>
</dbReference>
<keyword evidence="4 10" id="KW-0812">Transmembrane</keyword>
<evidence type="ECO:0000256" key="9">
    <source>
        <dbReference type="SAM" id="Coils"/>
    </source>
</evidence>
<dbReference type="GO" id="GO:0006896">
    <property type="term" value="P:Golgi to vacuole transport"/>
    <property type="evidence" value="ECO:0007669"/>
    <property type="project" value="TreeGrafter"/>
</dbReference>
<dbReference type="FunFam" id="1.20.5.110:FF:000002">
    <property type="entry name" value="Vesicle transport through interaction with t-SNAREsB"/>
    <property type="match status" value="1"/>
</dbReference>
<feature type="coiled-coil region" evidence="9">
    <location>
        <begin position="40"/>
        <end position="74"/>
    </location>
</feature>
<dbReference type="GO" id="GO:0005829">
    <property type="term" value="C:cytosol"/>
    <property type="evidence" value="ECO:0007669"/>
    <property type="project" value="GOC"/>
</dbReference>
<comment type="subcellular location">
    <subcellularLocation>
        <location evidence="1">Membrane</location>
        <topology evidence="1">Single-pass type IV membrane protein</topology>
    </subcellularLocation>
</comment>
<sequence>MDTSVFAEYETDLQTLLGSISAQLDGDAVRLGGEERRSAFRRIERELEEADEIIEQMAVEAQTADRDKSELQGKLKAHKGTLARYKSDLKTLSNGADRDDLLSTPGHVALDVDEEGADSPALSQTAAQRSRLLSATDKLADGQRRLEESHRVALQTEDVGSTILRDLRGQRDVLEHTRDTLYDADGSIDRASGTLRKMVRIAYQQRAITYAIIGLLILLILYVLASKLFG</sequence>
<proteinExistence type="inferred from homology"/>
<dbReference type="GO" id="GO:0016236">
    <property type="term" value="P:macroautophagy"/>
    <property type="evidence" value="ECO:0007669"/>
    <property type="project" value="TreeGrafter"/>
</dbReference>
<gene>
    <name evidence="12" type="ORF">C6P46_000201</name>
</gene>
<dbReference type="PANTHER" id="PTHR21230:SF26">
    <property type="entry name" value="VESICLE TRANSPORT THROUGH INTERACTION WITH T-SNARES HOMOLOG 1A"/>
    <property type="match status" value="1"/>
</dbReference>
<keyword evidence="13" id="KW-1185">Reference proteome</keyword>
<dbReference type="OrthoDB" id="430637at2759"/>
<dbReference type="AlphaFoldDB" id="A0A9P6W904"/>
<accession>A0A9P6W904</accession>
<evidence type="ECO:0000313" key="12">
    <source>
        <dbReference type="EMBL" id="KAG0667664.1"/>
    </source>
</evidence>
<name>A0A9P6W904_RHOMI</name>
<evidence type="ECO:0000256" key="10">
    <source>
        <dbReference type="SAM" id="Phobius"/>
    </source>
</evidence>
<dbReference type="GO" id="GO:0031902">
    <property type="term" value="C:late endosome membrane"/>
    <property type="evidence" value="ECO:0007669"/>
    <property type="project" value="TreeGrafter"/>
</dbReference>
<dbReference type="InterPro" id="IPR007705">
    <property type="entry name" value="Vesicle_trsprt_v-SNARE_N"/>
</dbReference>
<dbReference type="GO" id="GO:0005794">
    <property type="term" value="C:Golgi apparatus"/>
    <property type="evidence" value="ECO:0007669"/>
    <property type="project" value="TreeGrafter"/>
</dbReference>
<dbReference type="GO" id="GO:0031201">
    <property type="term" value="C:SNARE complex"/>
    <property type="evidence" value="ECO:0007669"/>
    <property type="project" value="TreeGrafter"/>
</dbReference>
<dbReference type="EMBL" id="PUHQ01000001">
    <property type="protein sequence ID" value="KAG0667664.1"/>
    <property type="molecule type" value="Genomic_DNA"/>
</dbReference>
<keyword evidence="5" id="KW-0653">Protein transport</keyword>
<dbReference type="InterPro" id="IPR010989">
    <property type="entry name" value="SNARE"/>
</dbReference>
<dbReference type="GO" id="GO:0042147">
    <property type="term" value="P:retrograde transport, endosome to Golgi"/>
    <property type="evidence" value="ECO:0007669"/>
    <property type="project" value="TreeGrafter"/>
</dbReference>
<comment type="caution">
    <text evidence="12">The sequence shown here is derived from an EMBL/GenBank/DDBJ whole genome shotgun (WGS) entry which is preliminary data.</text>
</comment>
<evidence type="ECO:0000256" key="7">
    <source>
        <dbReference type="ARBA" id="ARBA00023054"/>
    </source>
</evidence>
<dbReference type="Pfam" id="PF05008">
    <property type="entry name" value="V-SNARE"/>
    <property type="match status" value="1"/>
</dbReference>
<feature type="domain" description="T-SNARE coiled-coil homology" evidence="11">
    <location>
        <begin position="131"/>
        <end position="198"/>
    </location>
</feature>
<keyword evidence="8 10" id="KW-0472">Membrane</keyword>
<dbReference type="InterPro" id="IPR000727">
    <property type="entry name" value="T_SNARE_dom"/>
</dbReference>
<dbReference type="GO" id="GO:0006886">
    <property type="term" value="P:intracellular protein transport"/>
    <property type="evidence" value="ECO:0007669"/>
    <property type="project" value="InterPro"/>
</dbReference>
<dbReference type="InterPro" id="IPR038407">
    <property type="entry name" value="v-SNARE_N_sf"/>
</dbReference>
<organism evidence="12 13">
    <name type="scientific">Rhodotorula mucilaginosa</name>
    <name type="common">Yeast</name>
    <name type="synonym">Rhodotorula rubra</name>
    <dbReference type="NCBI Taxonomy" id="5537"/>
    <lineage>
        <taxon>Eukaryota</taxon>
        <taxon>Fungi</taxon>
        <taxon>Dikarya</taxon>
        <taxon>Basidiomycota</taxon>
        <taxon>Pucciniomycotina</taxon>
        <taxon>Microbotryomycetes</taxon>
        <taxon>Sporidiobolales</taxon>
        <taxon>Sporidiobolaceae</taxon>
        <taxon>Rhodotorula</taxon>
    </lineage>
</organism>
<dbReference type="Proteomes" id="UP000777482">
    <property type="component" value="Unassembled WGS sequence"/>
</dbReference>
<evidence type="ECO:0000256" key="5">
    <source>
        <dbReference type="ARBA" id="ARBA00022927"/>
    </source>
</evidence>
<evidence type="ECO:0000256" key="8">
    <source>
        <dbReference type="ARBA" id="ARBA00023136"/>
    </source>
</evidence>
<dbReference type="SMART" id="SM00397">
    <property type="entry name" value="t_SNARE"/>
    <property type="match status" value="1"/>
</dbReference>
<comment type="similarity">
    <text evidence="2">Belongs to the VTI1 family.</text>
</comment>
<dbReference type="GO" id="GO:0048280">
    <property type="term" value="P:vesicle fusion with Golgi apparatus"/>
    <property type="evidence" value="ECO:0007669"/>
    <property type="project" value="TreeGrafter"/>
</dbReference>
<evidence type="ECO:0000259" key="11">
    <source>
        <dbReference type="SMART" id="SM00397"/>
    </source>
</evidence>
<dbReference type="Gene3D" id="1.20.5.110">
    <property type="match status" value="1"/>
</dbReference>
<dbReference type="PANTHER" id="PTHR21230">
    <property type="entry name" value="VESICLE TRANSPORT V-SNARE PROTEIN VTI1-RELATED"/>
    <property type="match status" value="1"/>
</dbReference>
<dbReference type="SUPFAM" id="SSF58038">
    <property type="entry name" value="SNARE fusion complex"/>
    <property type="match status" value="1"/>
</dbReference>
<keyword evidence="7 9" id="KW-0175">Coiled coil</keyword>
<evidence type="ECO:0000256" key="3">
    <source>
        <dbReference type="ARBA" id="ARBA00022448"/>
    </source>
</evidence>
<evidence type="ECO:0000313" key="13">
    <source>
        <dbReference type="Proteomes" id="UP000777482"/>
    </source>
</evidence>
<dbReference type="GO" id="GO:0005484">
    <property type="term" value="F:SNAP receptor activity"/>
    <property type="evidence" value="ECO:0007669"/>
    <property type="project" value="TreeGrafter"/>
</dbReference>
<keyword evidence="6 10" id="KW-1133">Transmembrane helix</keyword>
<keyword evidence="3" id="KW-0813">Transport</keyword>
<dbReference type="GO" id="GO:0000149">
    <property type="term" value="F:SNARE binding"/>
    <property type="evidence" value="ECO:0007669"/>
    <property type="project" value="TreeGrafter"/>
</dbReference>
<evidence type="ECO:0000256" key="2">
    <source>
        <dbReference type="ARBA" id="ARBA00006108"/>
    </source>
</evidence>
<dbReference type="Gene3D" id="1.20.58.400">
    <property type="entry name" value="t-snare proteins"/>
    <property type="match status" value="1"/>
</dbReference>
<feature type="transmembrane region" description="Helical" evidence="10">
    <location>
        <begin position="207"/>
        <end position="225"/>
    </location>
</feature>
<evidence type="ECO:0000256" key="6">
    <source>
        <dbReference type="ARBA" id="ARBA00022989"/>
    </source>
</evidence>
<dbReference type="GO" id="GO:0006891">
    <property type="term" value="P:intra-Golgi vesicle-mediated transport"/>
    <property type="evidence" value="ECO:0007669"/>
    <property type="project" value="TreeGrafter"/>
</dbReference>
<protein>
    <recommendedName>
        <fullName evidence="11">t-SNARE coiled-coil homology domain-containing protein</fullName>
    </recommendedName>
</protein>
<dbReference type="GO" id="GO:0012507">
    <property type="term" value="C:ER to Golgi transport vesicle membrane"/>
    <property type="evidence" value="ECO:0007669"/>
    <property type="project" value="TreeGrafter"/>
</dbReference>
<reference evidence="12 13" key="1">
    <citation type="submission" date="2020-11" db="EMBL/GenBank/DDBJ databases">
        <title>Kefir isolates.</title>
        <authorList>
            <person name="Marcisauskas S."/>
            <person name="Kim Y."/>
            <person name="Blasche S."/>
        </authorList>
    </citation>
    <scope>NUCLEOTIDE SEQUENCE [LARGE SCALE GENOMIC DNA]</scope>
    <source>
        <strain evidence="12 13">KR</strain>
    </source>
</reference>
<dbReference type="Pfam" id="PF12352">
    <property type="entry name" value="V-SNARE_C"/>
    <property type="match status" value="1"/>
</dbReference>
<dbReference type="CDD" id="cd15862">
    <property type="entry name" value="SNARE_Vti1"/>
    <property type="match status" value="1"/>
</dbReference>